<feature type="transmembrane region" description="Helical" evidence="7">
    <location>
        <begin position="161"/>
        <end position="181"/>
    </location>
</feature>
<dbReference type="RefSeq" id="WP_109758292.1">
    <property type="nucleotide sequence ID" value="NZ_CP034588.1"/>
</dbReference>
<dbReference type="KEGG" id="salo:EF888_12420"/>
<comment type="caution">
    <text evidence="8">The sequence shown here is derived from an EMBL/GenBank/DDBJ whole genome shotgun (WGS) entry which is preliminary data.</text>
</comment>
<dbReference type="Proteomes" id="UP000245390">
    <property type="component" value="Unassembled WGS sequence"/>
</dbReference>
<keyword evidence="2" id="KW-0813">Transport</keyword>
<keyword evidence="9" id="KW-1185">Reference proteome</keyword>
<dbReference type="GO" id="GO:0016020">
    <property type="term" value="C:membrane"/>
    <property type="evidence" value="ECO:0007669"/>
    <property type="project" value="UniProtKB-SubCell"/>
</dbReference>
<evidence type="ECO:0000256" key="7">
    <source>
        <dbReference type="SAM" id="Phobius"/>
    </source>
</evidence>
<dbReference type="OrthoDB" id="7362338at2"/>
<dbReference type="PANTHER" id="PTHR36838:SF3">
    <property type="entry name" value="TRANSPORTER AUXIN EFFLUX CARRIER EC FAMILY"/>
    <property type="match status" value="1"/>
</dbReference>
<feature type="transmembrane region" description="Helical" evidence="7">
    <location>
        <begin position="252"/>
        <end position="271"/>
    </location>
</feature>
<proteinExistence type="predicted"/>
<gene>
    <name evidence="8" type="ORF">C8D95_102351</name>
</gene>
<feature type="transmembrane region" description="Helical" evidence="7">
    <location>
        <begin position="96"/>
        <end position="119"/>
    </location>
</feature>
<keyword evidence="3" id="KW-1003">Cell membrane</keyword>
<keyword evidence="5 7" id="KW-1133">Transmembrane helix</keyword>
<protein>
    <recommendedName>
        <fullName evidence="10">Malonate transporter</fullName>
    </recommendedName>
</protein>
<evidence type="ECO:0000256" key="2">
    <source>
        <dbReference type="ARBA" id="ARBA00022448"/>
    </source>
</evidence>
<evidence type="ECO:0000313" key="8">
    <source>
        <dbReference type="EMBL" id="PWK57704.1"/>
    </source>
</evidence>
<organism evidence="8 9">
    <name type="scientific">Silicimonas algicola</name>
    <dbReference type="NCBI Taxonomy" id="1826607"/>
    <lineage>
        <taxon>Bacteria</taxon>
        <taxon>Pseudomonadati</taxon>
        <taxon>Pseudomonadota</taxon>
        <taxon>Alphaproteobacteria</taxon>
        <taxon>Rhodobacterales</taxon>
        <taxon>Paracoccaceae</taxon>
    </lineage>
</organism>
<reference evidence="8 9" key="1">
    <citation type="submission" date="2018-05" db="EMBL/GenBank/DDBJ databases">
        <title>Genomic Encyclopedia of Type Strains, Phase IV (KMG-IV): sequencing the most valuable type-strain genomes for metagenomic binning, comparative biology and taxonomic classification.</title>
        <authorList>
            <person name="Goeker M."/>
        </authorList>
    </citation>
    <scope>NUCLEOTIDE SEQUENCE [LARGE SCALE GENOMIC DNA]</scope>
    <source>
        <strain evidence="8 9">DSM 103371</strain>
    </source>
</reference>
<feature type="transmembrane region" description="Helical" evidence="7">
    <location>
        <begin position="35"/>
        <end position="54"/>
    </location>
</feature>
<dbReference type="GO" id="GO:0055085">
    <property type="term" value="P:transmembrane transport"/>
    <property type="evidence" value="ECO:0007669"/>
    <property type="project" value="InterPro"/>
</dbReference>
<evidence type="ECO:0000256" key="3">
    <source>
        <dbReference type="ARBA" id="ARBA00022475"/>
    </source>
</evidence>
<sequence length="298" mass="31387">MLTVLTHDILPVFAMLALGFVMGKAKTASVDEARAINRIAFLTLQPPLLFLLLTGIDLPSVRFDAIGLYALCEAVAFAASFLLARRVFGVPLAEAWLLGMAVVFVNSLLYIWPVTVLIYGEAETLPITAIVALDASVTFAFFIVSVEFVTGRPARAALPRLIRNPVLLTIVLSLALNIAHVPIPEPLLTAAEFAGKAAAPMTLFALGVVLSSQPVTPGPAATGIAAMKLVAFPALVWIAFALLSPANPWTDLFVLNAAGPSGAMAFSLALLHGVPTRNIAPVIVWTSVLSLASLAWLA</sequence>
<feature type="transmembrane region" description="Helical" evidence="7">
    <location>
        <begin position="278"/>
        <end position="297"/>
    </location>
</feature>
<name>A0A316G9X4_9RHOB</name>
<evidence type="ECO:0008006" key="10">
    <source>
        <dbReference type="Google" id="ProtNLM"/>
    </source>
</evidence>
<dbReference type="EMBL" id="QGGV01000002">
    <property type="protein sequence ID" value="PWK57704.1"/>
    <property type="molecule type" value="Genomic_DNA"/>
</dbReference>
<keyword evidence="4 7" id="KW-0812">Transmembrane</keyword>
<keyword evidence="6 7" id="KW-0472">Membrane</keyword>
<evidence type="ECO:0000313" key="9">
    <source>
        <dbReference type="Proteomes" id="UP000245390"/>
    </source>
</evidence>
<accession>A0A316G9X4</accession>
<feature type="transmembrane region" description="Helical" evidence="7">
    <location>
        <begin position="6"/>
        <end position="23"/>
    </location>
</feature>
<feature type="transmembrane region" description="Helical" evidence="7">
    <location>
        <begin position="224"/>
        <end position="246"/>
    </location>
</feature>
<dbReference type="InterPro" id="IPR004776">
    <property type="entry name" value="Mem_transp_PIN-like"/>
</dbReference>
<evidence type="ECO:0000256" key="1">
    <source>
        <dbReference type="ARBA" id="ARBA00004141"/>
    </source>
</evidence>
<evidence type="ECO:0000256" key="5">
    <source>
        <dbReference type="ARBA" id="ARBA00022989"/>
    </source>
</evidence>
<evidence type="ECO:0000256" key="6">
    <source>
        <dbReference type="ARBA" id="ARBA00023136"/>
    </source>
</evidence>
<dbReference type="PANTHER" id="PTHR36838">
    <property type="entry name" value="AUXIN EFFLUX CARRIER FAMILY PROTEIN"/>
    <property type="match status" value="1"/>
</dbReference>
<feature type="transmembrane region" description="Helical" evidence="7">
    <location>
        <begin position="66"/>
        <end position="84"/>
    </location>
</feature>
<evidence type="ECO:0000256" key="4">
    <source>
        <dbReference type="ARBA" id="ARBA00022692"/>
    </source>
</evidence>
<comment type="subcellular location">
    <subcellularLocation>
        <location evidence="1">Membrane</location>
        <topology evidence="1">Multi-pass membrane protein</topology>
    </subcellularLocation>
</comment>
<dbReference type="AlphaFoldDB" id="A0A316G9X4"/>
<dbReference type="Pfam" id="PF03547">
    <property type="entry name" value="Mem_trans"/>
    <property type="match status" value="1"/>
</dbReference>
<feature type="transmembrane region" description="Helical" evidence="7">
    <location>
        <begin position="125"/>
        <end position="149"/>
    </location>
</feature>